<dbReference type="OrthoDB" id="1272742at2"/>
<dbReference type="eggNOG" id="ENOG50300KI">
    <property type="taxonomic scope" value="Bacteria"/>
</dbReference>
<evidence type="ECO:0000256" key="1">
    <source>
        <dbReference type="SAM" id="SignalP"/>
    </source>
</evidence>
<reference evidence="2 3" key="1">
    <citation type="submission" date="2014-07" db="EMBL/GenBank/DDBJ databases">
        <title>Genome of Chryseobacterium luteum DSM 18605.</title>
        <authorList>
            <person name="Stropko S.J."/>
            <person name="Pipes S.E."/>
            <person name="Newman J.D."/>
        </authorList>
    </citation>
    <scope>NUCLEOTIDE SEQUENCE [LARGE SCALE GENOMIC DNA]</scope>
    <source>
        <strain evidence="2 3">DSM 18605</strain>
    </source>
</reference>
<gene>
    <name evidence="2" type="ORF">IX38_15590</name>
</gene>
<keyword evidence="1" id="KW-0732">Signal</keyword>
<feature type="signal peptide" evidence="1">
    <location>
        <begin position="1"/>
        <end position="18"/>
    </location>
</feature>
<name>A0A085ZBV4_9FLAO</name>
<comment type="caution">
    <text evidence="2">The sequence shown here is derived from an EMBL/GenBank/DDBJ whole genome shotgun (WGS) entry which is preliminary data.</text>
</comment>
<protein>
    <submittedName>
        <fullName evidence="2">Uncharacterized protein</fullName>
    </submittedName>
</protein>
<accession>A0A085ZBV4</accession>
<proteinExistence type="predicted"/>
<evidence type="ECO:0000313" key="2">
    <source>
        <dbReference type="EMBL" id="KFF01918.1"/>
    </source>
</evidence>
<organism evidence="2 3">
    <name type="scientific">Chryseobacterium luteum</name>
    <dbReference type="NCBI Taxonomy" id="421531"/>
    <lineage>
        <taxon>Bacteria</taxon>
        <taxon>Pseudomonadati</taxon>
        <taxon>Bacteroidota</taxon>
        <taxon>Flavobacteriia</taxon>
        <taxon>Flavobacteriales</taxon>
        <taxon>Weeksellaceae</taxon>
        <taxon>Chryseobacterium group</taxon>
        <taxon>Chryseobacterium</taxon>
    </lineage>
</organism>
<dbReference type="AlphaFoldDB" id="A0A085ZBV4"/>
<evidence type="ECO:0000313" key="3">
    <source>
        <dbReference type="Proteomes" id="UP000028703"/>
    </source>
</evidence>
<dbReference type="Proteomes" id="UP000028703">
    <property type="component" value="Unassembled WGS sequence"/>
</dbReference>
<sequence length="146" mass="16087">MKKILYSFLILSSAVLSAQKNPSVKFAVANDIVGTMGMFNARKAVVQSSNVYKGPSALPQDLKKYSFIAEKGLTEFKIKNGYEGLDRVSLAQLNSQYGLPENTPVFIEGYEFSDSSMKIYGDIMGNVEVKDHNGRKTIFLSTSALK</sequence>
<keyword evidence="3" id="KW-1185">Reference proteome</keyword>
<dbReference type="EMBL" id="JPRO01000014">
    <property type="protein sequence ID" value="KFF01918.1"/>
    <property type="molecule type" value="Genomic_DNA"/>
</dbReference>
<feature type="chain" id="PRO_5001800989" evidence="1">
    <location>
        <begin position="19"/>
        <end position="146"/>
    </location>
</feature>
<dbReference type="RefSeq" id="WP_034706258.1">
    <property type="nucleotide sequence ID" value="NZ_JPRO01000014.1"/>
</dbReference>